<protein>
    <submittedName>
        <fullName evidence="1">Uncharacterized protein</fullName>
    </submittedName>
</protein>
<name>A0A6A4F2K9_9STRA</name>
<organism evidence="1 2">
    <name type="scientific">Phytophthora rubi</name>
    <dbReference type="NCBI Taxonomy" id="129364"/>
    <lineage>
        <taxon>Eukaryota</taxon>
        <taxon>Sar</taxon>
        <taxon>Stramenopiles</taxon>
        <taxon>Oomycota</taxon>
        <taxon>Peronosporomycetes</taxon>
        <taxon>Peronosporales</taxon>
        <taxon>Peronosporaceae</taxon>
        <taxon>Phytophthora</taxon>
    </lineage>
</organism>
<accession>A0A6A4F2K9</accession>
<proteinExistence type="predicted"/>
<evidence type="ECO:0000313" key="2">
    <source>
        <dbReference type="Proteomes" id="UP000434957"/>
    </source>
</evidence>
<dbReference type="Proteomes" id="UP000434957">
    <property type="component" value="Unassembled WGS sequence"/>
</dbReference>
<keyword evidence="2" id="KW-1185">Reference proteome</keyword>
<comment type="caution">
    <text evidence="1">The sequence shown here is derived from an EMBL/GenBank/DDBJ whole genome shotgun (WGS) entry which is preliminary data.</text>
</comment>
<evidence type="ECO:0000313" key="1">
    <source>
        <dbReference type="EMBL" id="KAE9332457.1"/>
    </source>
</evidence>
<dbReference type="EMBL" id="QXFT01000964">
    <property type="protein sequence ID" value="KAE9332457.1"/>
    <property type="molecule type" value="Genomic_DNA"/>
</dbReference>
<dbReference type="AlphaFoldDB" id="A0A6A4F2K9"/>
<sequence>MPFRVEWASAGRCCSTHTWMATNAIALVLTKALAVHLVPVSTRLLQRQGRGKYRQSKPRCRHADRYGGYSVFTHCARLFQWVSRDPNCSTATSASRDTVFPCFAATATAVAR</sequence>
<gene>
    <name evidence="1" type="ORF">PR003_g14510</name>
</gene>
<reference evidence="1 2" key="1">
    <citation type="submission" date="2018-08" db="EMBL/GenBank/DDBJ databases">
        <title>Genomic investigation of the strawberry pathogen Phytophthora fragariae indicates pathogenicity is determined by transcriptional variation in three key races.</title>
        <authorList>
            <person name="Adams T.M."/>
            <person name="Armitage A.D."/>
            <person name="Sobczyk M.K."/>
            <person name="Bates H.J."/>
            <person name="Dunwell J.M."/>
            <person name="Nellist C.F."/>
            <person name="Harrison R.J."/>
        </authorList>
    </citation>
    <scope>NUCLEOTIDE SEQUENCE [LARGE SCALE GENOMIC DNA]</scope>
    <source>
        <strain evidence="1 2">SCRP333</strain>
    </source>
</reference>